<dbReference type="OrthoDB" id="2154091at2759"/>
<gene>
    <name evidence="1" type="ORF">DL764_007309</name>
</gene>
<dbReference type="AlphaFoldDB" id="A0A4Q4T547"/>
<accession>A0A4Q4T547</accession>
<dbReference type="EMBL" id="QJNU01000491">
    <property type="protein sequence ID" value="RYO97431.1"/>
    <property type="molecule type" value="Genomic_DNA"/>
</dbReference>
<comment type="caution">
    <text evidence="1">The sequence shown here is derived from an EMBL/GenBank/DDBJ whole genome shotgun (WGS) entry which is preliminary data.</text>
</comment>
<reference evidence="1 2" key="1">
    <citation type="submission" date="2018-06" db="EMBL/GenBank/DDBJ databases">
        <title>Complete Genomes of Monosporascus.</title>
        <authorList>
            <person name="Robinson A.J."/>
            <person name="Natvig D.O."/>
        </authorList>
    </citation>
    <scope>NUCLEOTIDE SEQUENCE [LARGE SCALE GENOMIC DNA]</scope>
    <source>
        <strain evidence="1 2">CBS 110550</strain>
    </source>
</reference>
<organism evidence="1 2">
    <name type="scientific">Monosporascus ibericus</name>
    <dbReference type="NCBI Taxonomy" id="155417"/>
    <lineage>
        <taxon>Eukaryota</taxon>
        <taxon>Fungi</taxon>
        <taxon>Dikarya</taxon>
        <taxon>Ascomycota</taxon>
        <taxon>Pezizomycotina</taxon>
        <taxon>Sordariomycetes</taxon>
        <taxon>Xylariomycetidae</taxon>
        <taxon>Xylariales</taxon>
        <taxon>Xylariales incertae sedis</taxon>
        <taxon>Monosporascus</taxon>
    </lineage>
</organism>
<name>A0A4Q4T547_9PEZI</name>
<dbReference type="Proteomes" id="UP000293360">
    <property type="component" value="Unassembled WGS sequence"/>
</dbReference>
<evidence type="ECO:0000313" key="1">
    <source>
        <dbReference type="EMBL" id="RYO97431.1"/>
    </source>
</evidence>
<protein>
    <submittedName>
        <fullName evidence="1">Uncharacterized protein</fullName>
    </submittedName>
</protein>
<evidence type="ECO:0000313" key="2">
    <source>
        <dbReference type="Proteomes" id="UP000293360"/>
    </source>
</evidence>
<keyword evidence="2" id="KW-1185">Reference proteome</keyword>
<sequence>MQMTTGSRTFRQVIAPSPRRWTWSWMLFRRSDIPGRASEIRESVLQAMRTEDGTSPVAGQNPILDFGFLTSMGSSGLLPAEPGGLDLHLSDADATMLTSDEYLAAQFSGTQPQRTRLHIKIATHETFLLAVRNIISSGRLLHLLDAWGLLGSHRDYIDGICEDASRTQWHGRPVHRHVPPQGRVPWRQARGGEGRLEAEGAADQEDDVVVSPAVRDAETTPLDELGISVHVVPRGIAADGAVGCDDLQVREASSVRPEHVLPSRLRGLREQRARDRVAGAQELEVRGVARWQDDEVCLDVRGR</sequence>
<proteinExistence type="predicted"/>